<name>A0AAU6W0K2_9VIRU</name>
<dbReference type="Gene3D" id="3.40.1800.10">
    <property type="entry name" value="His-Me finger endonucleases"/>
    <property type="match status" value="1"/>
</dbReference>
<dbReference type="EMBL" id="PP179320">
    <property type="protein sequence ID" value="XAI70236.1"/>
    <property type="molecule type" value="Genomic_DNA"/>
</dbReference>
<sequence>MSDEIVGKPSAMRKLARSTMPSWKVRQVKVQGGLCPLCNQPIDLKVKGEGAIDHDHATGEIRGVLHRSCNAAEGKVANAAGRWGAKSMEYSVLIPWLERLLDYLKKPGCGMIYHNHLTEDEKRLKRNATARKARATRKASSVVRRPRNVPEA</sequence>
<dbReference type="InterPro" id="IPR044925">
    <property type="entry name" value="His-Me_finger_sf"/>
</dbReference>
<protein>
    <submittedName>
        <fullName evidence="2">Endonuclease</fullName>
    </submittedName>
</protein>
<reference evidence="2" key="1">
    <citation type="journal article" date="2024" name="J. Gen. Virol.">
        <title>Novel phages of Pseudomonas syringae unveil numerous potential auxiliary metabolic genes.</title>
        <authorList>
            <person name="Feltin C."/>
            <person name="Garneau J.R."/>
            <person name="Morris C.E."/>
            <person name="Berard A."/>
            <person name="Torres-Barcelo C."/>
        </authorList>
    </citation>
    <scope>NUCLEOTIDE SEQUENCE</scope>
</reference>
<proteinExistence type="predicted"/>
<keyword evidence="2" id="KW-0255">Endonuclease</keyword>
<accession>A0AAU6W0K2</accession>
<dbReference type="Pfam" id="PF02945">
    <property type="entry name" value="Endonuclease_7"/>
    <property type="match status" value="1"/>
</dbReference>
<keyword evidence="2" id="KW-0540">Nuclease</keyword>
<feature type="region of interest" description="Disordered" evidence="1">
    <location>
        <begin position="131"/>
        <end position="152"/>
    </location>
</feature>
<keyword evidence="2" id="KW-0378">Hydrolase</keyword>
<dbReference type="SUPFAM" id="SSF54060">
    <property type="entry name" value="His-Me finger endonucleases"/>
    <property type="match status" value="1"/>
</dbReference>
<dbReference type="GO" id="GO:0004519">
    <property type="term" value="F:endonuclease activity"/>
    <property type="evidence" value="ECO:0007669"/>
    <property type="project" value="UniProtKB-KW"/>
</dbReference>
<dbReference type="InterPro" id="IPR038563">
    <property type="entry name" value="Endonuclease_7_sf"/>
</dbReference>
<gene>
    <name evidence="2" type="ORF">Drael01_00006</name>
</gene>
<dbReference type="InterPro" id="IPR004211">
    <property type="entry name" value="Endonuclease_7"/>
</dbReference>
<evidence type="ECO:0000313" key="2">
    <source>
        <dbReference type="EMBL" id="XAI70236.1"/>
    </source>
</evidence>
<organism evidence="2">
    <name type="scientific">Pseudomonas phage Drael01</name>
    <dbReference type="NCBI Taxonomy" id="3138533"/>
    <lineage>
        <taxon>Viruses</taxon>
    </lineage>
</organism>
<evidence type="ECO:0000256" key="1">
    <source>
        <dbReference type="SAM" id="MobiDB-lite"/>
    </source>
</evidence>